<keyword evidence="3" id="KW-0808">Transferase</keyword>
<feature type="transmembrane region" description="Helical" evidence="1">
    <location>
        <begin position="148"/>
        <end position="165"/>
    </location>
</feature>
<dbReference type="RefSeq" id="WP_118280521.1">
    <property type="nucleotide sequence ID" value="NZ_JACOPG010000002.1"/>
</dbReference>
<accession>A0ABR7GFN3</accession>
<dbReference type="EMBL" id="JACOPG010000002">
    <property type="protein sequence ID" value="MBC5686267.1"/>
    <property type="molecule type" value="Genomic_DNA"/>
</dbReference>
<keyword evidence="1" id="KW-0472">Membrane</keyword>
<feature type="transmembrane region" description="Helical" evidence="1">
    <location>
        <begin position="171"/>
        <end position="188"/>
    </location>
</feature>
<proteinExistence type="predicted"/>
<keyword evidence="3" id="KW-0012">Acyltransferase</keyword>
<feature type="transmembrane region" description="Helical" evidence="1">
    <location>
        <begin position="12"/>
        <end position="31"/>
    </location>
</feature>
<feature type="transmembrane region" description="Helical" evidence="1">
    <location>
        <begin position="276"/>
        <end position="296"/>
    </location>
</feature>
<name>A0ABR7GFN3_9FIRM</name>
<feature type="transmembrane region" description="Helical" evidence="1">
    <location>
        <begin position="115"/>
        <end position="136"/>
    </location>
</feature>
<keyword evidence="1" id="KW-1133">Transmembrane helix</keyword>
<reference evidence="3 4" key="1">
    <citation type="submission" date="2020-08" db="EMBL/GenBank/DDBJ databases">
        <title>Genome public.</title>
        <authorList>
            <person name="Liu C."/>
            <person name="Sun Q."/>
        </authorList>
    </citation>
    <scope>NUCLEOTIDE SEQUENCE [LARGE SCALE GENOMIC DNA]</scope>
    <source>
        <strain evidence="3 4">NSJ-9</strain>
    </source>
</reference>
<dbReference type="GO" id="GO:0016746">
    <property type="term" value="F:acyltransferase activity"/>
    <property type="evidence" value="ECO:0007669"/>
    <property type="project" value="UniProtKB-KW"/>
</dbReference>
<feature type="domain" description="Acyltransferase 3" evidence="2">
    <location>
        <begin position="11"/>
        <end position="327"/>
    </location>
</feature>
<dbReference type="Pfam" id="PF01757">
    <property type="entry name" value="Acyl_transf_3"/>
    <property type="match status" value="1"/>
</dbReference>
<evidence type="ECO:0000313" key="3">
    <source>
        <dbReference type="EMBL" id="MBC5686267.1"/>
    </source>
</evidence>
<organism evidence="3 4">
    <name type="scientific">Roseburia lenta</name>
    <dbReference type="NCBI Taxonomy" id="2763061"/>
    <lineage>
        <taxon>Bacteria</taxon>
        <taxon>Bacillati</taxon>
        <taxon>Bacillota</taxon>
        <taxon>Clostridia</taxon>
        <taxon>Lachnospirales</taxon>
        <taxon>Lachnospiraceae</taxon>
        <taxon>Roseburia</taxon>
    </lineage>
</organism>
<evidence type="ECO:0000259" key="2">
    <source>
        <dbReference type="Pfam" id="PF01757"/>
    </source>
</evidence>
<keyword evidence="4" id="KW-1185">Reference proteome</keyword>
<gene>
    <name evidence="3" type="ORF">H8R94_06550</name>
</gene>
<feature type="transmembrane region" description="Helical" evidence="1">
    <location>
        <begin position="311"/>
        <end position="333"/>
    </location>
</feature>
<dbReference type="InterPro" id="IPR002656">
    <property type="entry name" value="Acyl_transf_3_dom"/>
</dbReference>
<feature type="transmembrane region" description="Helical" evidence="1">
    <location>
        <begin position="81"/>
        <end position="103"/>
    </location>
</feature>
<feature type="transmembrane region" description="Helical" evidence="1">
    <location>
        <begin position="43"/>
        <end position="69"/>
    </location>
</feature>
<protein>
    <submittedName>
        <fullName evidence="3">Acyltransferase family protein</fullName>
    </submittedName>
</protein>
<feature type="transmembrane region" description="Helical" evidence="1">
    <location>
        <begin position="243"/>
        <end position="264"/>
    </location>
</feature>
<evidence type="ECO:0000256" key="1">
    <source>
        <dbReference type="SAM" id="Phobius"/>
    </source>
</evidence>
<sequence>MTQEKKERQSNFELLRILLMLTIPVYHLMLYNGVFYMDYHKNVAPGLFLSSGGAITADYAFIALTSYFLLESKDRPVIRRFLTFGAQVLTLYVIRFIVIRGLWGFHSGNWFVEDYILGGAWWFVAPYMVLLLVYPWLNRLMERLSRGWHGMLCLGLAIWFVINGMTLQMNFVNDLVAFLLTYFVMGYLRRDDYRRWIFPTGKKWMAGIYMTGFLFTFFYAWYVKMPGVMANDDAANLVVKHLIGKYAPLQFVMGLAVFFFFRALRLRQSPLINRMAKSVFFVFLLHETVMGVYWYFGKINGQYPYYSVAGFWGWLVVYAATCLLVGIVAQKLYTGFLAPLWKRGIDAFCKKCGFQ</sequence>
<comment type="caution">
    <text evidence="3">The sequence shown here is derived from an EMBL/GenBank/DDBJ whole genome shotgun (WGS) entry which is preliminary data.</text>
</comment>
<keyword evidence="1" id="KW-0812">Transmembrane</keyword>
<dbReference type="Proteomes" id="UP000643810">
    <property type="component" value="Unassembled WGS sequence"/>
</dbReference>
<evidence type="ECO:0000313" key="4">
    <source>
        <dbReference type="Proteomes" id="UP000643810"/>
    </source>
</evidence>
<feature type="transmembrane region" description="Helical" evidence="1">
    <location>
        <begin position="204"/>
        <end position="223"/>
    </location>
</feature>